<dbReference type="Proteomes" id="UP000887013">
    <property type="component" value="Unassembled WGS sequence"/>
</dbReference>
<gene>
    <name evidence="1" type="ORF">NPIL_148161</name>
</gene>
<evidence type="ECO:0000313" key="1">
    <source>
        <dbReference type="EMBL" id="GFS37237.1"/>
    </source>
</evidence>
<dbReference type="EMBL" id="BMAW01088925">
    <property type="protein sequence ID" value="GFS37237.1"/>
    <property type="molecule type" value="Genomic_DNA"/>
</dbReference>
<organism evidence="1 2">
    <name type="scientific">Nephila pilipes</name>
    <name type="common">Giant wood spider</name>
    <name type="synonym">Nephila maculata</name>
    <dbReference type="NCBI Taxonomy" id="299642"/>
    <lineage>
        <taxon>Eukaryota</taxon>
        <taxon>Metazoa</taxon>
        <taxon>Ecdysozoa</taxon>
        <taxon>Arthropoda</taxon>
        <taxon>Chelicerata</taxon>
        <taxon>Arachnida</taxon>
        <taxon>Araneae</taxon>
        <taxon>Araneomorphae</taxon>
        <taxon>Entelegynae</taxon>
        <taxon>Araneoidea</taxon>
        <taxon>Nephilidae</taxon>
        <taxon>Nephila</taxon>
    </lineage>
</organism>
<name>A0A8X6JJS9_NEPPI</name>
<accession>A0A8X6JJS9</accession>
<proteinExistence type="predicted"/>
<dbReference type="AlphaFoldDB" id="A0A8X6JJS9"/>
<sequence length="86" mass="10068">MYHLVTAQRNVPRVPFSSFTAIYKPREEDQGHRDLVDARNVCKQTKKVKRLWTNKVVKHLASVKRYGLSRSGHCCHTIVCKWLECN</sequence>
<evidence type="ECO:0000313" key="2">
    <source>
        <dbReference type="Proteomes" id="UP000887013"/>
    </source>
</evidence>
<protein>
    <submittedName>
        <fullName evidence="1">Uncharacterized protein</fullName>
    </submittedName>
</protein>
<comment type="caution">
    <text evidence="1">The sequence shown here is derived from an EMBL/GenBank/DDBJ whole genome shotgun (WGS) entry which is preliminary data.</text>
</comment>
<keyword evidence="2" id="KW-1185">Reference proteome</keyword>
<reference evidence="1" key="1">
    <citation type="submission" date="2020-08" db="EMBL/GenBank/DDBJ databases">
        <title>Multicomponent nature underlies the extraordinary mechanical properties of spider dragline silk.</title>
        <authorList>
            <person name="Kono N."/>
            <person name="Nakamura H."/>
            <person name="Mori M."/>
            <person name="Yoshida Y."/>
            <person name="Ohtoshi R."/>
            <person name="Malay A.D."/>
            <person name="Moran D.A.P."/>
            <person name="Tomita M."/>
            <person name="Numata K."/>
            <person name="Arakawa K."/>
        </authorList>
    </citation>
    <scope>NUCLEOTIDE SEQUENCE</scope>
</reference>